<organism evidence="2 3">
    <name type="scientific">Prymnesium parvum</name>
    <name type="common">Toxic golden alga</name>
    <dbReference type="NCBI Taxonomy" id="97485"/>
    <lineage>
        <taxon>Eukaryota</taxon>
        <taxon>Haptista</taxon>
        <taxon>Haptophyta</taxon>
        <taxon>Prymnesiophyceae</taxon>
        <taxon>Prymnesiales</taxon>
        <taxon>Prymnesiaceae</taxon>
        <taxon>Prymnesium</taxon>
    </lineage>
</organism>
<reference evidence="2 3" key="1">
    <citation type="journal article" date="2024" name="Science">
        <title>Giant polyketide synthase enzymes in the biosynthesis of giant marine polyether toxins.</title>
        <authorList>
            <person name="Fallon T.R."/>
            <person name="Shende V.V."/>
            <person name="Wierzbicki I.H."/>
            <person name="Pendleton A.L."/>
            <person name="Watervoot N.F."/>
            <person name="Auber R.P."/>
            <person name="Gonzalez D.J."/>
            <person name="Wisecaver J.H."/>
            <person name="Moore B.S."/>
        </authorList>
    </citation>
    <scope>NUCLEOTIDE SEQUENCE [LARGE SCALE GENOMIC DNA]</scope>
    <source>
        <strain evidence="2 3">12B1</strain>
    </source>
</reference>
<evidence type="ECO:0000313" key="2">
    <source>
        <dbReference type="EMBL" id="KAL1519321.1"/>
    </source>
</evidence>
<gene>
    <name evidence="2" type="ORF">AB1Y20_022847</name>
</gene>
<accession>A0AB34JCE9</accession>
<keyword evidence="1" id="KW-0472">Membrane</keyword>
<keyword evidence="1" id="KW-0812">Transmembrane</keyword>
<evidence type="ECO:0000256" key="1">
    <source>
        <dbReference type="SAM" id="Phobius"/>
    </source>
</evidence>
<protein>
    <recommendedName>
        <fullName evidence="4">Amine oxidase</fullName>
    </recommendedName>
</protein>
<evidence type="ECO:0000313" key="3">
    <source>
        <dbReference type="Proteomes" id="UP001515480"/>
    </source>
</evidence>
<dbReference type="AlphaFoldDB" id="A0AB34JCE9"/>
<dbReference type="Proteomes" id="UP001515480">
    <property type="component" value="Unassembled WGS sequence"/>
</dbReference>
<evidence type="ECO:0008006" key="4">
    <source>
        <dbReference type="Google" id="ProtNLM"/>
    </source>
</evidence>
<keyword evidence="1" id="KW-1133">Transmembrane helix</keyword>
<sequence>MSSRQAPVCSHAHIHLEKSRNALTTPRLGFEDATSVRSCRLRAPSATQAGASDGNMLTTARSLPAIAMRCFAVAILLVCTSFIGMRRSALYVADVWIPSEPEWYPPVGCMLEGANPFFCLTVTSPDSHVEDFMKTCHWESVAIDEMFDFFVVFDSVVNGSRMVGPVPYDDALNDFKIIHGTPVSFCKDGERTAYAVGPFVTDGGYHWTNVEGILKEDTKYMPAKNFQGMYAFSEDYLGSVSDEYDLVGYPPIHQHHFHFGYARSILSETSFIKPYYDYVHSKGFPGYIPSELMGNHGEDQCTEQEGGVKCNIRTAPPGYAYIERAPFGFTNAFNDVRQAQSPPLSTRQVIVLKSVKPEKIKYMITLDYIAAHYVDDMRLTFRIKPTPDAVVWNEVFVPVDNVVEANMHAHSEYARDFWWFQGAAEDVFDDVKMMANSFRTVDYTSGITSATMLNIRARQLKPNPAPLACAYRTHSLSEEYDIGGVKYSIQRRVRCPVRLTSRLHVAVFFIQIDADYPHEFVRMHSYVRLFHGVNASSKAKIWENCGDCAPPWGNGLPSSRKFD</sequence>
<feature type="transmembrane region" description="Helical" evidence="1">
    <location>
        <begin position="66"/>
        <end position="85"/>
    </location>
</feature>
<name>A0AB34JCE9_PRYPA</name>
<dbReference type="EMBL" id="JBGBPQ010000009">
    <property type="protein sequence ID" value="KAL1519321.1"/>
    <property type="molecule type" value="Genomic_DNA"/>
</dbReference>
<comment type="caution">
    <text evidence="2">The sequence shown here is derived from an EMBL/GenBank/DDBJ whole genome shotgun (WGS) entry which is preliminary data.</text>
</comment>
<keyword evidence="3" id="KW-1185">Reference proteome</keyword>
<proteinExistence type="predicted"/>